<protein>
    <submittedName>
        <fullName evidence="3">Alpha/beta hydrolase</fullName>
    </submittedName>
</protein>
<dbReference type="PANTHER" id="PTHR43039">
    <property type="entry name" value="ESTERASE-RELATED"/>
    <property type="match status" value="1"/>
</dbReference>
<sequence>MAQTKQPNFNATTATEVIRRHNIAIHGEGEQTLVFGHGFGCDQDIWQHVAPAFYAQYRVVLFDYIGCGKSDLGAYNKKRYNHLQAYADDLLQLCQSLQLNNIIFVGHSVSGAIALLASIKQPTLFKKIIAIGPSPRYLNDPPAYFGGFEASDIAGMLAMMELNYFEWSNYLAPKVIGQTDDAKSVDELKLSFMRSDPVISLQFANVTFYCDIRPQLPAVSVPVTILYCLEDIIVPVQVIEYLQQHIPNSKIMELAASGHYPQLINPGAVIAAIRKEISSEC</sequence>
<proteinExistence type="inferred from homology"/>
<dbReference type="EMBL" id="JAEINI020000011">
    <property type="protein sequence ID" value="MCB5227852.1"/>
    <property type="molecule type" value="Genomic_DNA"/>
</dbReference>
<dbReference type="Gene3D" id="3.40.50.1820">
    <property type="entry name" value="alpha/beta hydrolase"/>
    <property type="match status" value="1"/>
</dbReference>
<feature type="domain" description="AB hydrolase-1" evidence="2">
    <location>
        <begin position="32"/>
        <end position="266"/>
    </location>
</feature>
<comment type="caution">
    <text evidence="3">The sequence shown here is derived from an EMBL/GenBank/DDBJ whole genome shotgun (WGS) entry which is preliminary data.</text>
</comment>
<evidence type="ECO:0000313" key="4">
    <source>
        <dbReference type="Proteomes" id="UP000633814"/>
    </source>
</evidence>
<evidence type="ECO:0000256" key="1">
    <source>
        <dbReference type="ARBA" id="ARBA00008645"/>
    </source>
</evidence>
<dbReference type="Proteomes" id="UP000633814">
    <property type="component" value="Unassembled WGS sequence"/>
</dbReference>
<evidence type="ECO:0000259" key="2">
    <source>
        <dbReference type="Pfam" id="PF00561"/>
    </source>
</evidence>
<keyword evidence="4" id="KW-1185">Reference proteome</keyword>
<dbReference type="RefSeq" id="WP_226751916.1">
    <property type="nucleotide sequence ID" value="NZ_JAEINI020000011.1"/>
</dbReference>
<dbReference type="InterPro" id="IPR029058">
    <property type="entry name" value="AB_hydrolase_fold"/>
</dbReference>
<evidence type="ECO:0000313" key="3">
    <source>
        <dbReference type="EMBL" id="MCB5227852.1"/>
    </source>
</evidence>
<accession>A0ABS8C687</accession>
<gene>
    <name evidence="3" type="ORF">JAO78_013625</name>
</gene>
<organism evidence="3 4">
    <name type="scientific">Alishewanella maricola</name>
    <dbReference type="NCBI Taxonomy" id="2795740"/>
    <lineage>
        <taxon>Bacteria</taxon>
        <taxon>Pseudomonadati</taxon>
        <taxon>Pseudomonadota</taxon>
        <taxon>Gammaproteobacteria</taxon>
        <taxon>Alteromonadales</taxon>
        <taxon>Alteromonadaceae</taxon>
        <taxon>Alishewanella</taxon>
    </lineage>
</organism>
<dbReference type="PRINTS" id="PR00111">
    <property type="entry name" value="ABHYDROLASE"/>
</dbReference>
<comment type="similarity">
    <text evidence="1">Belongs to the AB hydrolase superfamily.</text>
</comment>
<name>A0ABS8C687_9ALTE</name>
<reference evidence="3 4" key="1">
    <citation type="submission" date="2021-10" db="EMBL/GenBank/DDBJ databases">
        <title>Alishewanella koreense sp. nov. isolated from seawater of southwestern coast in South Korea and the proposal for the reclassification of Rheinheimera perlucida and Rheinheimera tuosuensis as Arsukibacterium perlucida and Arsukibacterium tuosuensis.</title>
        <authorList>
            <person name="Kim K.H."/>
            <person name="Ruan W."/>
            <person name="Kim K.R."/>
            <person name="Baek J.H."/>
            <person name="Jeon C.O."/>
        </authorList>
    </citation>
    <scope>NUCLEOTIDE SEQUENCE [LARGE SCALE GENOMIC DNA]</scope>
    <source>
        <strain evidence="3 4">16-MA</strain>
    </source>
</reference>
<dbReference type="InterPro" id="IPR000073">
    <property type="entry name" value="AB_hydrolase_1"/>
</dbReference>
<dbReference type="GO" id="GO:0016787">
    <property type="term" value="F:hydrolase activity"/>
    <property type="evidence" value="ECO:0007669"/>
    <property type="project" value="UniProtKB-KW"/>
</dbReference>
<dbReference type="SUPFAM" id="SSF53474">
    <property type="entry name" value="alpha/beta-Hydrolases"/>
    <property type="match status" value="1"/>
</dbReference>
<dbReference type="Pfam" id="PF00561">
    <property type="entry name" value="Abhydrolase_1"/>
    <property type="match status" value="1"/>
</dbReference>
<keyword evidence="3" id="KW-0378">Hydrolase</keyword>